<accession>A0ACB0XRW2</accession>
<reference evidence="1" key="1">
    <citation type="submission" date="2023-11" db="EMBL/GenBank/DDBJ databases">
        <authorList>
            <person name="Poullet M."/>
        </authorList>
    </citation>
    <scope>NUCLEOTIDE SEQUENCE</scope>
    <source>
        <strain evidence="1">E1834</strain>
    </source>
</reference>
<keyword evidence="2" id="KW-1185">Reference proteome</keyword>
<dbReference type="Proteomes" id="UP001497535">
    <property type="component" value="Unassembled WGS sequence"/>
</dbReference>
<gene>
    <name evidence="1" type="ORF">MENTE1834_LOCUS2747</name>
</gene>
<protein>
    <submittedName>
        <fullName evidence="1">Uncharacterized protein</fullName>
    </submittedName>
</protein>
<sequence length="68" mass="8372">MIIYSEGSILRLMTDKLREIATRFKEFKEFKKECLNFIRWFEVIFTELEYIKALKNCIEDVKKYLELL</sequence>
<organism evidence="1 2">
    <name type="scientific">Meloidogyne enterolobii</name>
    <name type="common">Root-knot nematode worm</name>
    <name type="synonym">Meloidogyne mayaguensis</name>
    <dbReference type="NCBI Taxonomy" id="390850"/>
    <lineage>
        <taxon>Eukaryota</taxon>
        <taxon>Metazoa</taxon>
        <taxon>Ecdysozoa</taxon>
        <taxon>Nematoda</taxon>
        <taxon>Chromadorea</taxon>
        <taxon>Rhabditida</taxon>
        <taxon>Tylenchina</taxon>
        <taxon>Tylenchomorpha</taxon>
        <taxon>Tylenchoidea</taxon>
        <taxon>Meloidogynidae</taxon>
        <taxon>Meloidogyninae</taxon>
        <taxon>Meloidogyne</taxon>
    </lineage>
</organism>
<evidence type="ECO:0000313" key="2">
    <source>
        <dbReference type="Proteomes" id="UP001497535"/>
    </source>
</evidence>
<proteinExistence type="predicted"/>
<dbReference type="EMBL" id="CAVMJV010000002">
    <property type="protein sequence ID" value="CAK5014567.1"/>
    <property type="molecule type" value="Genomic_DNA"/>
</dbReference>
<evidence type="ECO:0000313" key="1">
    <source>
        <dbReference type="EMBL" id="CAK5014567.1"/>
    </source>
</evidence>
<name>A0ACB0XRW2_MELEN</name>
<comment type="caution">
    <text evidence="1">The sequence shown here is derived from an EMBL/GenBank/DDBJ whole genome shotgun (WGS) entry which is preliminary data.</text>
</comment>